<keyword evidence="3" id="KW-1185">Reference proteome</keyword>
<dbReference type="Proteomes" id="UP001178508">
    <property type="component" value="Chromosome 23"/>
</dbReference>
<evidence type="ECO:0000313" key="2">
    <source>
        <dbReference type="EMBL" id="CAJ1086338.1"/>
    </source>
</evidence>
<gene>
    <name evidence="2" type="ORF">XNOV1_A023535</name>
</gene>
<feature type="region of interest" description="Disordered" evidence="1">
    <location>
        <begin position="34"/>
        <end position="54"/>
    </location>
</feature>
<dbReference type="AlphaFoldDB" id="A0AAV1HKH0"/>
<reference evidence="2" key="1">
    <citation type="submission" date="2023-08" db="EMBL/GenBank/DDBJ databases">
        <authorList>
            <person name="Alioto T."/>
            <person name="Alioto T."/>
            <person name="Gomez Garrido J."/>
        </authorList>
    </citation>
    <scope>NUCLEOTIDE SEQUENCE</scope>
</reference>
<sequence length="117" mass="12965">MTRDQSSLLCWKCSQMRSVGQPFTAGLGGKVFSTGNRGDYSGEEMRAEERGQSMRLQCTAPDQETDQQTPDSSSVVGKRTPVTFCSMRARGHRRGFPNFNLLLCRAAVFSPLGKRLI</sequence>
<evidence type="ECO:0000313" key="3">
    <source>
        <dbReference type="Proteomes" id="UP001178508"/>
    </source>
</evidence>
<feature type="compositionally biased region" description="Basic and acidic residues" evidence="1">
    <location>
        <begin position="43"/>
        <end position="52"/>
    </location>
</feature>
<evidence type="ECO:0000256" key="1">
    <source>
        <dbReference type="SAM" id="MobiDB-lite"/>
    </source>
</evidence>
<accession>A0AAV1HKH0</accession>
<proteinExistence type="predicted"/>
<name>A0AAV1HKH0_XYRNO</name>
<organism evidence="2 3">
    <name type="scientific">Xyrichtys novacula</name>
    <name type="common">Pearly razorfish</name>
    <name type="synonym">Hemipteronotus novacula</name>
    <dbReference type="NCBI Taxonomy" id="13765"/>
    <lineage>
        <taxon>Eukaryota</taxon>
        <taxon>Metazoa</taxon>
        <taxon>Chordata</taxon>
        <taxon>Craniata</taxon>
        <taxon>Vertebrata</taxon>
        <taxon>Euteleostomi</taxon>
        <taxon>Actinopterygii</taxon>
        <taxon>Neopterygii</taxon>
        <taxon>Teleostei</taxon>
        <taxon>Neoteleostei</taxon>
        <taxon>Acanthomorphata</taxon>
        <taxon>Eupercaria</taxon>
        <taxon>Labriformes</taxon>
        <taxon>Labridae</taxon>
        <taxon>Xyrichtys</taxon>
    </lineage>
</organism>
<protein>
    <submittedName>
        <fullName evidence="2">Uncharacterized protein</fullName>
    </submittedName>
</protein>
<dbReference type="EMBL" id="OY660886">
    <property type="protein sequence ID" value="CAJ1086338.1"/>
    <property type="molecule type" value="Genomic_DNA"/>
</dbReference>